<accession>A0A1C4GZL6</accession>
<name>A0A1C4GZL6_9BIFI</name>
<dbReference type="GO" id="GO:0005829">
    <property type="term" value="C:cytosol"/>
    <property type="evidence" value="ECO:0007669"/>
    <property type="project" value="TreeGrafter"/>
</dbReference>
<dbReference type="PANTHER" id="PTHR12304:SF15">
    <property type="entry name" value="NON-SPECIFIC RIBONUCLEOSIDE HYDROLASE RIHC"/>
    <property type="match status" value="1"/>
</dbReference>
<dbReference type="InterPro" id="IPR023186">
    <property type="entry name" value="IUNH"/>
</dbReference>
<dbReference type="GO" id="GO:0008477">
    <property type="term" value="F:purine nucleosidase activity"/>
    <property type="evidence" value="ECO:0007669"/>
    <property type="project" value="TreeGrafter"/>
</dbReference>
<dbReference type="InterPro" id="IPR001910">
    <property type="entry name" value="Inosine/uridine_hydrolase_dom"/>
</dbReference>
<feature type="domain" description="Inosine/uridine-preferring nucleoside hydrolase" evidence="3">
    <location>
        <begin position="7"/>
        <end position="297"/>
    </location>
</feature>
<organism evidence="4 5">
    <name type="scientific">Bifidobacterium commune</name>
    <dbReference type="NCBI Taxonomy" id="1505727"/>
    <lineage>
        <taxon>Bacteria</taxon>
        <taxon>Bacillati</taxon>
        <taxon>Actinomycetota</taxon>
        <taxon>Actinomycetes</taxon>
        <taxon>Bifidobacteriales</taxon>
        <taxon>Bifidobacteriaceae</taxon>
        <taxon>Bifidobacterium</taxon>
    </lineage>
</organism>
<dbReference type="EMBL" id="FMBL01000001">
    <property type="protein sequence ID" value="SCC78067.1"/>
    <property type="molecule type" value="Genomic_DNA"/>
</dbReference>
<dbReference type="CDD" id="cd02651">
    <property type="entry name" value="nuc_hydro_IU_UC_XIUA"/>
    <property type="match status" value="1"/>
</dbReference>
<evidence type="ECO:0000256" key="2">
    <source>
        <dbReference type="ARBA" id="ARBA00023295"/>
    </source>
</evidence>
<dbReference type="STRING" id="1505727.GA0061077_0086"/>
<dbReference type="RefSeq" id="WP_091846989.1">
    <property type="nucleotide sequence ID" value="NZ_FMBL01000001.1"/>
</dbReference>
<dbReference type="OrthoDB" id="9797882at2"/>
<reference evidence="5" key="1">
    <citation type="submission" date="2016-08" db="EMBL/GenBank/DDBJ databases">
        <authorList>
            <person name="Varghese N."/>
            <person name="Submissions Spin"/>
        </authorList>
    </citation>
    <scope>NUCLEOTIDE SEQUENCE [LARGE SCALE GENOMIC DNA]</scope>
    <source>
        <strain evidence="5">R-52791</strain>
    </source>
</reference>
<keyword evidence="5" id="KW-1185">Reference proteome</keyword>
<dbReference type="Gene3D" id="3.90.245.10">
    <property type="entry name" value="Ribonucleoside hydrolase-like"/>
    <property type="match status" value="1"/>
</dbReference>
<evidence type="ECO:0000259" key="3">
    <source>
        <dbReference type="Pfam" id="PF01156"/>
    </source>
</evidence>
<dbReference type="InterPro" id="IPR036452">
    <property type="entry name" value="Ribo_hydro-like"/>
</dbReference>
<gene>
    <name evidence="4" type="ORF">GA0061077_0086</name>
</gene>
<dbReference type="Proteomes" id="UP000242610">
    <property type="component" value="Unassembled WGS sequence"/>
</dbReference>
<protein>
    <submittedName>
        <fullName evidence="4">Non-specific riboncleoside hydrolase</fullName>
    </submittedName>
</protein>
<dbReference type="SUPFAM" id="SSF53590">
    <property type="entry name" value="Nucleoside hydrolase"/>
    <property type="match status" value="1"/>
</dbReference>
<dbReference type="Pfam" id="PF01156">
    <property type="entry name" value="IU_nuc_hydro"/>
    <property type="match status" value="1"/>
</dbReference>
<keyword evidence="1 4" id="KW-0378">Hydrolase</keyword>
<evidence type="ECO:0000313" key="4">
    <source>
        <dbReference type="EMBL" id="SCC78067.1"/>
    </source>
</evidence>
<dbReference type="AlphaFoldDB" id="A0A1C4GZL6"/>
<evidence type="ECO:0000313" key="5">
    <source>
        <dbReference type="Proteomes" id="UP000242610"/>
    </source>
</evidence>
<evidence type="ECO:0000256" key="1">
    <source>
        <dbReference type="ARBA" id="ARBA00022801"/>
    </source>
</evidence>
<proteinExistence type="predicted"/>
<sequence length="311" mass="33619">MNTKKPLIIDTDPGIDDAAAITLLVDDPSVDIKLIASVSGNVGVGHTTNNALKLLAFLGRRIPVAKGAAAPLMRDNRFATEAHGKGGMGMFDFPEPDTSLLTANNAVLEERRVLMESDEPVTLLTLGPLTNIALLFATFPEVKEHVERIVMMGGSTQRGNIGVYGEFNISVDPEAAKMVFRSGVPILMVGLDIGRKAHLVVDDLDRMEGTGEVGVMIGSLFRSYDGGHIENGIKMYDPSAALAMVEPDMFTMQDAFVDVEISSPLTLGATVVDYDGIISDDHNVSVCVDVDVERFRERFVERIASVERNNK</sequence>
<dbReference type="GO" id="GO:0006152">
    <property type="term" value="P:purine nucleoside catabolic process"/>
    <property type="evidence" value="ECO:0007669"/>
    <property type="project" value="TreeGrafter"/>
</dbReference>
<keyword evidence="2" id="KW-0326">Glycosidase</keyword>
<dbReference type="PANTHER" id="PTHR12304">
    <property type="entry name" value="INOSINE-URIDINE PREFERRING NUCLEOSIDE HYDROLASE"/>
    <property type="match status" value="1"/>
</dbReference>